<dbReference type="Proteomes" id="UP000029499">
    <property type="component" value="Chromosome"/>
</dbReference>
<dbReference type="Gene3D" id="2.40.170.20">
    <property type="entry name" value="TonB-dependent receptor, beta-barrel domain"/>
    <property type="match status" value="1"/>
</dbReference>
<evidence type="ECO:0000256" key="14">
    <source>
        <dbReference type="SAM" id="SignalP"/>
    </source>
</evidence>
<dbReference type="Pfam" id="PF07715">
    <property type="entry name" value="Plug"/>
    <property type="match status" value="1"/>
</dbReference>
<dbReference type="AlphaFoldDB" id="A0A089YVR7"/>
<dbReference type="Gene3D" id="2.170.130.10">
    <property type="entry name" value="TonB-dependent receptor, plug domain"/>
    <property type="match status" value="1"/>
</dbReference>
<evidence type="ECO:0000256" key="6">
    <source>
        <dbReference type="ARBA" id="ARBA00022729"/>
    </source>
</evidence>
<feature type="domain" description="TonB-dependent receptor-like beta-barrel" evidence="15">
    <location>
        <begin position="243"/>
        <end position="691"/>
    </location>
</feature>
<keyword evidence="9 12" id="KW-0472">Membrane</keyword>
<evidence type="ECO:0000259" key="15">
    <source>
        <dbReference type="Pfam" id="PF00593"/>
    </source>
</evidence>
<accession>A0A089YVR7</accession>
<dbReference type="InterPro" id="IPR012910">
    <property type="entry name" value="Plug_dom"/>
</dbReference>
<gene>
    <name evidence="17" type="ORF">LT40_20910</name>
</gene>
<evidence type="ECO:0000256" key="4">
    <source>
        <dbReference type="ARBA" id="ARBA00022452"/>
    </source>
</evidence>
<dbReference type="InterPro" id="IPR039426">
    <property type="entry name" value="TonB-dep_rcpt-like"/>
</dbReference>
<dbReference type="GO" id="GO:0015344">
    <property type="term" value="F:siderophore uptake transmembrane transporter activity"/>
    <property type="evidence" value="ECO:0007669"/>
    <property type="project" value="TreeGrafter"/>
</dbReference>
<evidence type="ECO:0000256" key="9">
    <source>
        <dbReference type="ARBA" id="ARBA00023136"/>
    </source>
</evidence>
<dbReference type="KEGG" id="prh:LT40_20910"/>
<proteinExistence type="inferred from homology"/>
<evidence type="ECO:0000259" key="16">
    <source>
        <dbReference type="Pfam" id="PF07715"/>
    </source>
</evidence>
<feature type="domain" description="TonB-dependent receptor plug" evidence="16">
    <location>
        <begin position="66"/>
        <end position="166"/>
    </location>
</feature>
<name>A0A089YVR7_9PSED</name>
<evidence type="ECO:0000256" key="3">
    <source>
        <dbReference type="ARBA" id="ARBA00022448"/>
    </source>
</evidence>
<keyword evidence="4 12" id="KW-1134">Transmembrane beta strand</keyword>
<comment type="subcellular location">
    <subcellularLocation>
        <location evidence="1 12">Cell outer membrane</location>
        <topology evidence="1 12">Multi-pass membrane protein</topology>
    </subcellularLocation>
</comment>
<evidence type="ECO:0000256" key="8">
    <source>
        <dbReference type="ARBA" id="ARBA00023077"/>
    </source>
</evidence>
<dbReference type="Pfam" id="PF00593">
    <property type="entry name" value="TonB_dep_Rec_b-barrel"/>
    <property type="match status" value="1"/>
</dbReference>
<keyword evidence="8 13" id="KW-0798">TonB box</keyword>
<evidence type="ECO:0000256" key="7">
    <source>
        <dbReference type="ARBA" id="ARBA00023065"/>
    </source>
</evidence>
<dbReference type="GO" id="GO:0038023">
    <property type="term" value="F:signaling receptor activity"/>
    <property type="evidence" value="ECO:0007669"/>
    <property type="project" value="InterPro"/>
</dbReference>
<dbReference type="InterPro" id="IPR036942">
    <property type="entry name" value="Beta-barrel_TonB_sf"/>
</dbReference>
<evidence type="ECO:0000256" key="2">
    <source>
        <dbReference type="ARBA" id="ARBA00009810"/>
    </source>
</evidence>
<sequence length="729" mass="79835">MYRSTGVCTLPRRSALGLALIGCAAGAHAHEGHESLVLDKLSVTGKQAAPPYQVQRSASAKYAVPLLDVPQTVTVVPRQVIREQNALGLRRALSNVSGISFNAGEGGGGSGDSINIRGFSANANLQIDGLRDSAQTSRSDLFNLEQLEVMKGPGSVFGGAGTTGGAINLITKLPVADSFTELGAGVGTDRYRRLTLDTNQQLHDLGDGTLFRLNLMAHENHVPGRDRIEQQRWGLAPSLTFGHGSDTRLTLSYFHQSDDNLPDYGVPARDGKRLPGVKTSHYYGWRNLDQERADTDSLTVRYEHDLNPDWSVQNLSRISQVDRDATVSASHVKLAKLPALRYLPAGPQAYRRDVQTRLAMNQTSLTGHFDTFGLGNTLVVGAELSRETYDRRASGYAVESFYPANGYDLANPPGHWSGPKVKSPTSVAHNSMVDQALYVFDTLALNEQWDVSLGLRYDHMRARANSRSSSGARSQAGSTEGVFSQRAGLVYKPTENGRFYVAYGTSFNPSAENLLTYGGGLSESTQSLEPEKGKTWELGSKWQLLDERLQLEAALFRVVKDNVRERLSDGTNLLAGKQRVQGLELAATGELTEQWHVFANYTLQDSETLESVATPKRVGQALKNTAPRSFNLWTAYQLPSDITLAYGVRHVGKRNLTSEDQAKLDAYWVHDAMLGYRASDNLELQLNLSNLTDKKYVERVRTVIGSDTRSSAVEYGDGRAAVLSSVYRF</sequence>
<keyword evidence="10 17" id="KW-0675">Receptor</keyword>
<keyword evidence="5 12" id="KW-0812">Transmembrane</keyword>
<dbReference type="InterPro" id="IPR010105">
    <property type="entry name" value="TonB_sidphr_rcpt"/>
</dbReference>
<evidence type="ECO:0000313" key="17">
    <source>
        <dbReference type="EMBL" id="AIS19714.1"/>
    </source>
</evidence>
<protein>
    <submittedName>
        <fullName evidence="17">TonB-dependent receptor</fullName>
    </submittedName>
</protein>
<comment type="similarity">
    <text evidence="2 12 13">Belongs to the TonB-dependent receptor family.</text>
</comment>
<dbReference type="InterPro" id="IPR037066">
    <property type="entry name" value="Plug_dom_sf"/>
</dbReference>
<evidence type="ECO:0000256" key="1">
    <source>
        <dbReference type="ARBA" id="ARBA00004571"/>
    </source>
</evidence>
<evidence type="ECO:0000256" key="12">
    <source>
        <dbReference type="PROSITE-ProRule" id="PRU01360"/>
    </source>
</evidence>
<evidence type="ECO:0000256" key="11">
    <source>
        <dbReference type="ARBA" id="ARBA00023237"/>
    </source>
</evidence>
<keyword evidence="3 12" id="KW-0813">Transport</keyword>
<dbReference type="PROSITE" id="PS52016">
    <property type="entry name" value="TONB_DEPENDENT_REC_3"/>
    <property type="match status" value="1"/>
</dbReference>
<dbReference type="NCBIfam" id="TIGR01783">
    <property type="entry name" value="TonB-siderophor"/>
    <property type="match status" value="1"/>
</dbReference>
<evidence type="ECO:0000256" key="5">
    <source>
        <dbReference type="ARBA" id="ARBA00022692"/>
    </source>
</evidence>
<keyword evidence="7" id="KW-0406">Ion transport</keyword>
<dbReference type="InterPro" id="IPR000531">
    <property type="entry name" value="Beta-barrel_TonB"/>
</dbReference>
<keyword evidence="18" id="KW-1185">Reference proteome</keyword>
<dbReference type="HOGENOM" id="CLU_008287_9_1_6"/>
<evidence type="ECO:0000313" key="18">
    <source>
        <dbReference type="Proteomes" id="UP000029499"/>
    </source>
</evidence>
<dbReference type="PANTHER" id="PTHR32552:SF83">
    <property type="entry name" value="BLR3904 PROTEIN"/>
    <property type="match status" value="1"/>
</dbReference>
<organism evidence="17 18">
    <name type="scientific">Pseudomonas rhizosphaerae</name>
    <dbReference type="NCBI Taxonomy" id="216142"/>
    <lineage>
        <taxon>Bacteria</taxon>
        <taxon>Pseudomonadati</taxon>
        <taxon>Pseudomonadota</taxon>
        <taxon>Gammaproteobacteria</taxon>
        <taxon>Pseudomonadales</taxon>
        <taxon>Pseudomonadaceae</taxon>
        <taxon>Pseudomonas</taxon>
    </lineage>
</organism>
<feature type="signal peptide" evidence="14">
    <location>
        <begin position="1"/>
        <end position="29"/>
    </location>
</feature>
<dbReference type="GO" id="GO:0009279">
    <property type="term" value="C:cell outer membrane"/>
    <property type="evidence" value="ECO:0007669"/>
    <property type="project" value="UniProtKB-SubCell"/>
</dbReference>
<feature type="chain" id="PRO_5001852474" evidence="14">
    <location>
        <begin position="30"/>
        <end position="729"/>
    </location>
</feature>
<evidence type="ECO:0000256" key="10">
    <source>
        <dbReference type="ARBA" id="ARBA00023170"/>
    </source>
</evidence>
<dbReference type="OrthoDB" id="9790771at2"/>
<dbReference type="RefSeq" id="WP_043193115.1">
    <property type="nucleotide sequence ID" value="NZ_CP009533.1"/>
</dbReference>
<evidence type="ECO:0000256" key="13">
    <source>
        <dbReference type="RuleBase" id="RU003357"/>
    </source>
</evidence>
<keyword evidence="11 12" id="KW-0998">Cell outer membrane</keyword>
<reference evidence="17 18" key="1">
    <citation type="journal article" date="2015" name="J. Biotechnol.">
        <title>Complete genome sequence of Pseudomonas rhizosphaerae IH5T (=DSM 16299T), a phosphate-solubilizing rhizobacterium for bacterial biofertilizer.</title>
        <authorList>
            <person name="Kwak Y."/>
            <person name="Jung B.K."/>
            <person name="Shin J.H."/>
        </authorList>
    </citation>
    <scope>NUCLEOTIDE SEQUENCE [LARGE SCALE GENOMIC DNA]</scope>
    <source>
        <strain evidence="17">DSM 16299</strain>
    </source>
</reference>
<dbReference type="STRING" id="216142.LT40_20910"/>
<dbReference type="EMBL" id="CP009533">
    <property type="protein sequence ID" value="AIS19714.1"/>
    <property type="molecule type" value="Genomic_DNA"/>
</dbReference>
<dbReference type="CDD" id="cd01347">
    <property type="entry name" value="ligand_gated_channel"/>
    <property type="match status" value="1"/>
</dbReference>
<dbReference type="PANTHER" id="PTHR32552">
    <property type="entry name" value="FERRICHROME IRON RECEPTOR-RELATED"/>
    <property type="match status" value="1"/>
</dbReference>
<dbReference type="GO" id="GO:0015891">
    <property type="term" value="P:siderophore transport"/>
    <property type="evidence" value="ECO:0007669"/>
    <property type="project" value="InterPro"/>
</dbReference>
<dbReference type="eggNOG" id="COG4774">
    <property type="taxonomic scope" value="Bacteria"/>
</dbReference>
<dbReference type="SUPFAM" id="SSF56935">
    <property type="entry name" value="Porins"/>
    <property type="match status" value="1"/>
</dbReference>
<dbReference type="FunFam" id="2.170.130.10:FF:000001">
    <property type="entry name" value="Catecholate siderophore TonB-dependent receptor"/>
    <property type="match status" value="1"/>
</dbReference>
<keyword evidence="6 14" id="KW-0732">Signal</keyword>